<feature type="domain" description="Zinc finger CHCC-type" evidence="1">
    <location>
        <begin position="19"/>
        <end position="54"/>
    </location>
</feature>
<dbReference type="InterPro" id="IPR019401">
    <property type="entry name" value="Znf_CHCC"/>
</dbReference>
<dbReference type="STRING" id="272627.CCC_00528"/>
<dbReference type="Gene3D" id="2.60.260.40">
    <property type="entry name" value="q5lls5 like domains"/>
    <property type="match status" value="1"/>
</dbReference>
<dbReference type="AlphaFoldDB" id="A0A0C2U7L8"/>
<protein>
    <recommendedName>
        <fullName evidence="1">Zinc finger CHCC-type domain-containing protein</fullName>
    </recommendedName>
</protein>
<evidence type="ECO:0000313" key="2">
    <source>
        <dbReference type="EMBL" id="KIL97467.1"/>
    </source>
</evidence>
<reference evidence="2 3" key="1">
    <citation type="submission" date="2015-01" db="EMBL/GenBank/DDBJ databases">
        <title>Genome Sequence of Magnetospirillum magnetotacticum Strain MS-1.</title>
        <authorList>
            <person name="Marinov G.K."/>
            <person name="Smalley M.D."/>
            <person name="DeSalvo G."/>
        </authorList>
    </citation>
    <scope>NUCLEOTIDE SEQUENCE [LARGE SCALE GENOMIC DNA]</scope>
    <source>
        <strain evidence="2 3">MS-1</strain>
    </source>
</reference>
<comment type="caution">
    <text evidence="2">The sequence shown here is derived from an EMBL/GenBank/DDBJ whole genome shotgun (WGS) entry which is preliminary data.</text>
</comment>
<proteinExistence type="predicted"/>
<evidence type="ECO:0000313" key="3">
    <source>
        <dbReference type="Proteomes" id="UP000031971"/>
    </source>
</evidence>
<sequence>MSSASTQPAFDTVTVSAASVACDGDVANGLGHPRVFLDLTAEGKIVCPYCSRTYVLAEGAKIGHH</sequence>
<name>A0A0C2U7L8_PARME</name>
<keyword evidence="3" id="KW-1185">Reference proteome</keyword>
<dbReference type="OrthoDB" id="7391570at2"/>
<accession>A0A0C2U7L8</accession>
<evidence type="ECO:0000259" key="1">
    <source>
        <dbReference type="Pfam" id="PF10276"/>
    </source>
</evidence>
<dbReference type="EMBL" id="JXSL01000030">
    <property type="protein sequence ID" value="KIL97467.1"/>
    <property type="molecule type" value="Genomic_DNA"/>
</dbReference>
<dbReference type="Pfam" id="PF10276">
    <property type="entry name" value="zf-CHCC"/>
    <property type="match status" value="1"/>
</dbReference>
<gene>
    <name evidence="2" type="ORF">CCC_00528</name>
</gene>
<dbReference type="Proteomes" id="UP000031971">
    <property type="component" value="Unassembled WGS sequence"/>
</dbReference>
<organism evidence="2 3">
    <name type="scientific">Paramagnetospirillum magnetotacticum MS-1</name>
    <dbReference type="NCBI Taxonomy" id="272627"/>
    <lineage>
        <taxon>Bacteria</taxon>
        <taxon>Pseudomonadati</taxon>
        <taxon>Pseudomonadota</taxon>
        <taxon>Alphaproteobacteria</taxon>
        <taxon>Rhodospirillales</taxon>
        <taxon>Magnetospirillaceae</taxon>
        <taxon>Paramagnetospirillum</taxon>
    </lineage>
</organism>